<dbReference type="PANTHER" id="PTHR43372:SF2">
    <property type="entry name" value="IP13792P"/>
    <property type="match status" value="1"/>
</dbReference>
<name>A0A8K0FZC2_IGNLU</name>
<accession>A0A8K0FZC2</accession>
<dbReference type="PANTHER" id="PTHR43372">
    <property type="entry name" value="FATTY-ACID AMIDE HYDROLASE"/>
    <property type="match status" value="1"/>
</dbReference>
<dbReference type="InterPro" id="IPR052739">
    <property type="entry name" value="FAAH2"/>
</dbReference>
<dbReference type="Pfam" id="PF01425">
    <property type="entry name" value="Amidase"/>
    <property type="match status" value="1"/>
</dbReference>
<dbReference type="AlphaFoldDB" id="A0A8K0FZC2"/>
<evidence type="ECO:0000313" key="4">
    <source>
        <dbReference type="Proteomes" id="UP000801492"/>
    </source>
</evidence>
<keyword evidence="4" id="KW-1185">Reference proteome</keyword>
<dbReference type="InterPro" id="IPR023631">
    <property type="entry name" value="Amidase_dom"/>
</dbReference>
<evidence type="ECO:0000256" key="1">
    <source>
        <dbReference type="PIRSR" id="PIRSR001221-1"/>
    </source>
</evidence>
<feature type="active site" description="Charge relay system" evidence="1">
    <location>
        <position position="126"/>
    </location>
</feature>
<dbReference type="OrthoDB" id="6428749at2759"/>
<dbReference type="PIRSF" id="PIRSF001221">
    <property type="entry name" value="Amidase_fungi"/>
    <property type="match status" value="1"/>
</dbReference>
<feature type="active site" description="Acyl-ester intermediate" evidence="1">
    <location>
        <position position="225"/>
    </location>
</feature>
<dbReference type="GO" id="GO:0012505">
    <property type="term" value="C:endomembrane system"/>
    <property type="evidence" value="ECO:0007669"/>
    <property type="project" value="TreeGrafter"/>
</dbReference>
<feature type="domain" description="Amidase" evidence="2">
    <location>
        <begin position="65"/>
        <end position="503"/>
    </location>
</feature>
<dbReference type="SUPFAM" id="SSF75304">
    <property type="entry name" value="Amidase signature (AS) enzymes"/>
    <property type="match status" value="1"/>
</dbReference>
<reference evidence="3" key="1">
    <citation type="submission" date="2019-08" db="EMBL/GenBank/DDBJ databases">
        <title>The genome of the North American firefly Photinus pyralis.</title>
        <authorList>
            <consortium name="Photinus pyralis genome working group"/>
            <person name="Fallon T.R."/>
            <person name="Sander Lower S.E."/>
            <person name="Weng J.-K."/>
        </authorList>
    </citation>
    <scope>NUCLEOTIDE SEQUENCE</scope>
    <source>
        <strain evidence="3">TRF0915ILg1</strain>
        <tissue evidence="3">Whole body</tissue>
    </source>
</reference>
<sequence>MLGLIIRCIFLIATKIVEGLTLMTSTVYYFQNIKRCPAIKDDIIFYPAYILTDKIRKRELSSEAVVRAYINRIKEVNPILNAVVEDRFESAIIEARRTDEMLAVTNMSVDELKQQYPLIGIPITIKESIAVEGMSHSAGKVFPTKKIAARDAEIVKLCREAGAIPIAVTNTPELCINFESYNKVVGKTCNPYDSRRSPGGSSGGEAALLGSGASVVGLGSDIYGSVRLPAHYCGVWGHKPSANIVSVDGHYPDCKHEKEWNEVFNLGPMSRYAPDLQLLMNVILKRSYISLIQLNTPVYLPNLKLYYMENDNGSMLTHPVDKDILHALKRLVTHMASKYGCRTQQLDMKEFRYSAELSLMKLCNIDDIEPVFDNNGEGSYGELLRYLTFRSKSVLVPIICGIIKNTWGYVPKSVIRHFSEIEAQFKTKLCQTLGSDGVLIYPCHPTTAPIHGQGLGRIFDYSYLGIFNCLGLPATNCPLGLNSKGLPIGIQIAAAPNNDRLTLAVAQEIETAFGGWIPPPSI</sequence>
<dbReference type="InterPro" id="IPR036928">
    <property type="entry name" value="AS_sf"/>
</dbReference>
<organism evidence="3 4">
    <name type="scientific">Ignelater luminosus</name>
    <name type="common">Cucubano</name>
    <name type="synonym">Pyrophorus luminosus</name>
    <dbReference type="NCBI Taxonomy" id="2038154"/>
    <lineage>
        <taxon>Eukaryota</taxon>
        <taxon>Metazoa</taxon>
        <taxon>Ecdysozoa</taxon>
        <taxon>Arthropoda</taxon>
        <taxon>Hexapoda</taxon>
        <taxon>Insecta</taxon>
        <taxon>Pterygota</taxon>
        <taxon>Neoptera</taxon>
        <taxon>Endopterygota</taxon>
        <taxon>Coleoptera</taxon>
        <taxon>Polyphaga</taxon>
        <taxon>Elateriformia</taxon>
        <taxon>Elateroidea</taxon>
        <taxon>Elateridae</taxon>
        <taxon>Agrypninae</taxon>
        <taxon>Pyrophorini</taxon>
        <taxon>Ignelater</taxon>
    </lineage>
</organism>
<feature type="active site" description="Charge relay system" evidence="1">
    <location>
        <position position="201"/>
    </location>
</feature>
<protein>
    <recommendedName>
        <fullName evidence="2">Amidase domain-containing protein</fullName>
    </recommendedName>
</protein>
<dbReference type="Proteomes" id="UP000801492">
    <property type="component" value="Unassembled WGS sequence"/>
</dbReference>
<dbReference type="EMBL" id="VTPC01091045">
    <property type="protein sequence ID" value="KAF2879974.1"/>
    <property type="molecule type" value="Genomic_DNA"/>
</dbReference>
<dbReference type="Gene3D" id="3.90.1300.10">
    <property type="entry name" value="Amidase signature (AS) domain"/>
    <property type="match status" value="1"/>
</dbReference>
<gene>
    <name evidence="3" type="ORF">ILUMI_26199</name>
</gene>
<evidence type="ECO:0000259" key="2">
    <source>
        <dbReference type="Pfam" id="PF01425"/>
    </source>
</evidence>
<comment type="caution">
    <text evidence="3">The sequence shown here is derived from an EMBL/GenBank/DDBJ whole genome shotgun (WGS) entry which is preliminary data.</text>
</comment>
<evidence type="ECO:0000313" key="3">
    <source>
        <dbReference type="EMBL" id="KAF2879974.1"/>
    </source>
</evidence>
<proteinExistence type="predicted"/>